<dbReference type="EMBL" id="MCGH01000002">
    <property type="protein sequence ID" value="ODM06799.1"/>
    <property type="molecule type" value="Genomic_DNA"/>
</dbReference>
<dbReference type="Proteomes" id="UP000094869">
    <property type="component" value="Unassembled WGS sequence"/>
</dbReference>
<evidence type="ECO:0000256" key="1">
    <source>
        <dbReference type="SAM" id="MobiDB-lite"/>
    </source>
</evidence>
<name>A0A1E3ADR7_9FIRM</name>
<evidence type="ECO:0000313" key="5">
    <source>
        <dbReference type="Proteomes" id="UP000094067"/>
    </source>
</evidence>
<evidence type="ECO:0000256" key="2">
    <source>
        <dbReference type="SAM" id="SignalP"/>
    </source>
</evidence>
<feature type="chain" id="PRO_5039442986" description="Nucleic acid-binding domain protein" evidence="2">
    <location>
        <begin position="22"/>
        <end position="282"/>
    </location>
</feature>
<dbReference type="PROSITE" id="PS51257">
    <property type="entry name" value="PROKAR_LIPOPROTEIN"/>
    <property type="match status" value="1"/>
</dbReference>
<organism evidence="3 5">
    <name type="scientific">Eisenbergiella tayi</name>
    <dbReference type="NCBI Taxonomy" id="1432052"/>
    <lineage>
        <taxon>Bacteria</taxon>
        <taxon>Bacillati</taxon>
        <taxon>Bacillota</taxon>
        <taxon>Clostridia</taxon>
        <taxon>Lachnospirales</taxon>
        <taxon>Lachnospiraceae</taxon>
        <taxon>Eisenbergiella</taxon>
    </lineage>
</organism>
<keyword evidence="2" id="KW-0732">Signal</keyword>
<sequence>MKKAIVLSLALTLALGMTGCAKTENAPAAESSVEAVSEASSEAAEETTTEAAEETSTAAAEEASKSEGVLNYEEYMAAELDSEVVVETYVQAKQSWWEDKATVYTQDQDGAYFVYNMACSEEDYEKLVPGTKIKVTGYKSEWSGEVEITDATFEIVEGDTYLAPVKDVTAMLGTDELIDYQNQYVAFKGMTVEAAGQDESGNDVAYLYNWDGSGTDGDDLYFSVSLNGETYSFVVESYLCDNTTDVYAAVKNLQIGDVIDMEGYLYWYEGVNPHIISVTAAK</sequence>
<dbReference type="RefSeq" id="WP_044964011.1">
    <property type="nucleotide sequence ID" value="NZ_DAWDRA010000251.1"/>
</dbReference>
<accession>A0A1E3ADR7</accession>
<reference evidence="4 6" key="2">
    <citation type="submission" date="2016-08" db="EMBL/GenBank/DDBJ databases">
        <title>Characterization of Isolates of Eisenbergiella tayi Derived from Blood Cultures, Using Whole Genome Sequencing.</title>
        <authorList>
            <person name="Bernier A.-M."/>
            <person name="Burdz T."/>
            <person name="Wiebe D."/>
            <person name="Bernard K."/>
        </authorList>
    </citation>
    <scope>NUCLEOTIDE SEQUENCE [LARGE SCALE GENOMIC DNA]</scope>
    <source>
        <strain evidence="4 6">NML120146</strain>
    </source>
</reference>
<evidence type="ECO:0008006" key="7">
    <source>
        <dbReference type="Google" id="ProtNLM"/>
    </source>
</evidence>
<dbReference type="Proteomes" id="UP000094067">
    <property type="component" value="Unassembled WGS sequence"/>
</dbReference>
<evidence type="ECO:0000313" key="3">
    <source>
        <dbReference type="EMBL" id="ODM06799.1"/>
    </source>
</evidence>
<proteinExistence type="predicted"/>
<feature type="region of interest" description="Disordered" evidence="1">
    <location>
        <begin position="26"/>
        <end position="65"/>
    </location>
</feature>
<feature type="compositionally biased region" description="Low complexity" evidence="1">
    <location>
        <begin position="28"/>
        <end position="42"/>
    </location>
</feature>
<protein>
    <recommendedName>
        <fullName evidence="7">Nucleic acid-binding domain protein</fullName>
    </recommendedName>
</protein>
<dbReference type="PATRIC" id="fig|1432052.4.peg.2999"/>
<reference evidence="3 5" key="1">
    <citation type="submission" date="2016-07" db="EMBL/GenBank/DDBJ databases">
        <title>Characterization of isolates of Eisenbergiella tayi derived from blood cultures, using whole genome sequencing.</title>
        <authorList>
            <person name="Burdz T."/>
            <person name="Wiebe D."/>
            <person name="Huynh C."/>
            <person name="Bernard K."/>
        </authorList>
    </citation>
    <scope>NUCLEOTIDE SEQUENCE [LARGE SCALE GENOMIC DNA]</scope>
    <source>
        <strain evidence="3 5">NML 110608</strain>
    </source>
</reference>
<keyword evidence="6" id="KW-1185">Reference proteome</keyword>
<evidence type="ECO:0000313" key="4">
    <source>
        <dbReference type="EMBL" id="ODR60018.1"/>
    </source>
</evidence>
<gene>
    <name evidence="3" type="ORF">BEI61_02689</name>
    <name evidence="4" type="ORF">BEI63_05135</name>
</gene>
<dbReference type="AlphaFoldDB" id="A0A1E3ADR7"/>
<dbReference type="EMBL" id="MEHD01000013">
    <property type="protein sequence ID" value="ODR60018.1"/>
    <property type="molecule type" value="Genomic_DNA"/>
</dbReference>
<feature type="compositionally biased region" description="Acidic residues" evidence="1">
    <location>
        <begin position="43"/>
        <end position="53"/>
    </location>
</feature>
<feature type="signal peptide" evidence="2">
    <location>
        <begin position="1"/>
        <end position="21"/>
    </location>
</feature>
<comment type="caution">
    <text evidence="3">The sequence shown here is derived from an EMBL/GenBank/DDBJ whole genome shotgun (WGS) entry which is preliminary data.</text>
</comment>
<evidence type="ECO:0000313" key="6">
    <source>
        <dbReference type="Proteomes" id="UP000094869"/>
    </source>
</evidence>